<accession>A0A1Z4KWV0</accession>
<dbReference type="AlphaFoldDB" id="A0A1Z4KWV0"/>
<reference evidence="2 3" key="1">
    <citation type="submission" date="2017-06" db="EMBL/GenBank/DDBJ databases">
        <title>Genome sequencing of cyanobaciteial culture collection at National Institute for Environmental Studies (NIES).</title>
        <authorList>
            <person name="Hirose Y."/>
            <person name="Shimura Y."/>
            <person name="Fujisawa T."/>
            <person name="Nakamura Y."/>
            <person name="Kawachi M."/>
        </authorList>
    </citation>
    <scope>NUCLEOTIDE SEQUENCE [LARGE SCALE GENOMIC DNA]</scope>
    <source>
        <strain evidence="2 3">NIES-23</strain>
        <plasmid evidence="3">Plasmid Plasmid3 dna</plasmid>
    </source>
</reference>
<sequence length="133" mass="15357">MRPPNWNPPIELSTLEQSIVKRIKRAKLFTFLRQYRHQLFDEEFQQELSKLYADSPKGHPPVPPAQLALVTILQAYTGASDAEAMEALVMDRRWQLVADCIDCEKAPFSQATLVRFRSALIIQGFDRRLIEKT</sequence>
<dbReference type="EMBL" id="AP018219">
    <property type="protein sequence ID" value="BAY73427.1"/>
    <property type="molecule type" value="Genomic_DNA"/>
</dbReference>
<gene>
    <name evidence="2" type="ORF">NIES23_62550</name>
</gene>
<evidence type="ECO:0000313" key="2">
    <source>
        <dbReference type="EMBL" id="BAY73427.1"/>
    </source>
</evidence>
<dbReference type="Pfam" id="PF05598">
    <property type="entry name" value="DUF772"/>
    <property type="match status" value="1"/>
</dbReference>
<dbReference type="PANTHER" id="PTHR35604:SF2">
    <property type="entry name" value="TRANSPOSASE INSH FOR INSERTION SEQUENCE ELEMENT IS5A-RELATED"/>
    <property type="match status" value="1"/>
</dbReference>
<name>A0A1Z4KWV0_ANAVA</name>
<protein>
    <submittedName>
        <fullName evidence="2">Putative transposase</fullName>
    </submittedName>
</protein>
<organism evidence="2 3">
    <name type="scientific">Trichormus variabilis NIES-23</name>
    <dbReference type="NCBI Taxonomy" id="1973479"/>
    <lineage>
        <taxon>Bacteria</taxon>
        <taxon>Bacillati</taxon>
        <taxon>Cyanobacteriota</taxon>
        <taxon>Cyanophyceae</taxon>
        <taxon>Nostocales</taxon>
        <taxon>Nostocaceae</taxon>
        <taxon>Trichormus</taxon>
    </lineage>
</organism>
<evidence type="ECO:0000313" key="3">
    <source>
        <dbReference type="Proteomes" id="UP000217507"/>
    </source>
</evidence>
<proteinExistence type="predicted"/>
<feature type="domain" description="Transposase InsH N-terminal" evidence="1">
    <location>
        <begin position="31"/>
        <end position="118"/>
    </location>
</feature>
<evidence type="ECO:0000259" key="1">
    <source>
        <dbReference type="Pfam" id="PF05598"/>
    </source>
</evidence>
<dbReference type="InterPro" id="IPR008490">
    <property type="entry name" value="Transposase_InsH_N"/>
</dbReference>
<dbReference type="Proteomes" id="UP000217507">
    <property type="component" value="Plasmid Plasmid3 dna"/>
</dbReference>
<keyword evidence="2" id="KW-0614">Plasmid</keyword>
<dbReference type="PANTHER" id="PTHR35604">
    <property type="entry name" value="TRANSPOSASE INSH FOR INSERTION SEQUENCE ELEMENT IS5A-RELATED"/>
    <property type="match status" value="1"/>
</dbReference>
<geneLocation type="plasmid" evidence="2">
    <name>plasmid3</name>
</geneLocation>